<dbReference type="InterPro" id="IPR001025">
    <property type="entry name" value="BAH_dom"/>
</dbReference>
<evidence type="ECO:0000256" key="1">
    <source>
        <dbReference type="SAM" id="MobiDB-lite"/>
    </source>
</evidence>
<dbReference type="InterPro" id="IPR013083">
    <property type="entry name" value="Znf_RING/FYVE/PHD"/>
</dbReference>
<gene>
    <name evidence="3" type="ORF">TWF102_010899</name>
</gene>
<protein>
    <recommendedName>
        <fullName evidence="2">BAH domain-containing protein</fullName>
    </recommendedName>
</protein>
<dbReference type="Proteomes" id="UP000475325">
    <property type="component" value="Unassembled WGS sequence"/>
</dbReference>
<proteinExistence type="predicted"/>
<dbReference type="EMBL" id="WIQW01000080">
    <property type="protein sequence ID" value="KAF3086963.1"/>
    <property type="molecule type" value="Genomic_DNA"/>
</dbReference>
<evidence type="ECO:0000313" key="4">
    <source>
        <dbReference type="Proteomes" id="UP000475325"/>
    </source>
</evidence>
<dbReference type="InterPro" id="IPR011011">
    <property type="entry name" value="Znf_FYVE_PHD"/>
</dbReference>
<comment type="caution">
    <text evidence="3">The sequence shown here is derived from an EMBL/GenBank/DDBJ whole genome shotgun (WGS) entry which is preliminary data.</text>
</comment>
<dbReference type="GO" id="GO:0003682">
    <property type="term" value="F:chromatin binding"/>
    <property type="evidence" value="ECO:0007669"/>
    <property type="project" value="InterPro"/>
</dbReference>
<dbReference type="SUPFAM" id="SSF57903">
    <property type="entry name" value="FYVE/PHD zinc finger"/>
    <property type="match status" value="1"/>
</dbReference>
<feature type="compositionally biased region" description="Basic residues" evidence="1">
    <location>
        <begin position="285"/>
        <end position="295"/>
    </location>
</feature>
<dbReference type="InterPro" id="IPR043151">
    <property type="entry name" value="BAH_sf"/>
</dbReference>
<reference evidence="3 4" key="1">
    <citation type="submission" date="2019-06" db="EMBL/GenBank/DDBJ databases">
        <authorList>
            <person name="Palmer J.M."/>
        </authorList>
    </citation>
    <scope>NUCLEOTIDE SEQUENCE [LARGE SCALE GENOMIC DNA]</scope>
    <source>
        <strain evidence="3 4">TWF102</strain>
    </source>
</reference>
<accession>A0A7C8J8H3</accession>
<evidence type="ECO:0000259" key="2">
    <source>
        <dbReference type="PROSITE" id="PS51038"/>
    </source>
</evidence>
<dbReference type="PROSITE" id="PS51038">
    <property type="entry name" value="BAH"/>
    <property type="match status" value="1"/>
</dbReference>
<sequence length="348" mass="39816">MLPRLIPAGASGTMALKRKRSNSATRLLEPNEDTRSTSSTSSNRQFELATTEFTVKIDVPKQPRNRKKPKAKFEVDIISKLIIQPSKWHRMRGYSSFIHSDITFKRGDIVEVKRPGNDGVHGERREWIAKVLDVKADDPSHVYVRIAWFYWPEDLPMGRMEYHGRNEVIESNHPDIIDAMTVNGKADIKEWDEEDENASFEGYYYRQQFDYLSGQLTAPRQFCICKGYYNPDTKIVNCSECQIWMHEECIIKDAIRRHKKSSLVAKISDDLKSDPNTTPLEKGANKSRNKTKKSTSKPDQDIAAVLFEGKIRIREVTKKGDNDSDSGLDSDTIIDEDIHCLQCGEVVS</sequence>
<dbReference type="SMART" id="SM00439">
    <property type="entry name" value="BAH"/>
    <property type="match status" value="1"/>
</dbReference>
<dbReference type="AlphaFoldDB" id="A0A7C8J8H3"/>
<dbReference type="CDD" id="cd04370">
    <property type="entry name" value="BAH"/>
    <property type="match status" value="1"/>
</dbReference>
<name>A0A7C8J8H3_ORBOL</name>
<dbReference type="Gene3D" id="3.30.40.10">
    <property type="entry name" value="Zinc/RING finger domain, C3HC4 (zinc finger)"/>
    <property type="match status" value="1"/>
</dbReference>
<evidence type="ECO:0000313" key="3">
    <source>
        <dbReference type="EMBL" id="KAF3086963.1"/>
    </source>
</evidence>
<organism evidence="3 4">
    <name type="scientific">Orbilia oligospora</name>
    <name type="common">Nematode-trapping fungus</name>
    <name type="synonym">Arthrobotrys oligospora</name>
    <dbReference type="NCBI Taxonomy" id="2813651"/>
    <lineage>
        <taxon>Eukaryota</taxon>
        <taxon>Fungi</taxon>
        <taxon>Dikarya</taxon>
        <taxon>Ascomycota</taxon>
        <taxon>Pezizomycotina</taxon>
        <taxon>Orbiliomycetes</taxon>
        <taxon>Orbiliales</taxon>
        <taxon>Orbiliaceae</taxon>
        <taxon>Orbilia</taxon>
    </lineage>
</organism>
<dbReference type="PANTHER" id="PTHR46364">
    <property type="entry name" value="OS08G0421900 PROTEIN"/>
    <property type="match status" value="1"/>
</dbReference>
<feature type="region of interest" description="Disordered" evidence="1">
    <location>
        <begin position="274"/>
        <end position="298"/>
    </location>
</feature>
<feature type="region of interest" description="Disordered" evidence="1">
    <location>
        <begin position="17"/>
        <end position="45"/>
    </location>
</feature>
<dbReference type="Gene3D" id="2.30.30.490">
    <property type="match status" value="1"/>
</dbReference>
<feature type="domain" description="BAH" evidence="2">
    <location>
        <begin position="102"/>
        <end position="220"/>
    </location>
</feature>